<dbReference type="GO" id="GO:0005737">
    <property type="term" value="C:cytoplasm"/>
    <property type="evidence" value="ECO:0007669"/>
    <property type="project" value="TreeGrafter"/>
</dbReference>
<dbReference type="Gene3D" id="3.90.1150.10">
    <property type="entry name" value="Aspartate Aminotransferase, domain 1"/>
    <property type="match status" value="1"/>
</dbReference>
<evidence type="ECO:0000256" key="1">
    <source>
        <dbReference type="ARBA" id="ARBA00001933"/>
    </source>
</evidence>
<comment type="pathway">
    <text evidence="2">Amino-acid biosynthesis; L-cysteine biosynthesis; L-cysteine from L-homocysteine and L-serine: step 2/2.</text>
</comment>
<dbReference type="SUPFAM" id="SSF53383">
    <property type="entry name" value="PLP-dependent transferases"/>
    <property type="match status" value="1"/>
</dbReference>
<evidence type="ECO:0000256" key="8">
    <source>
        <dbReference type="PIRSR" id="PIRSR001434-2"/>
    </source>
</evidence>
<evidence type="ECO:0000313" key="10">
    <source>
        <dbReference type="EMBL" id="CED84208.1"/>
    </source>
</evidence>
<evidence type="ECO:0000256" key="3">
    <source>
        <dbReference type="ARBA" id="ARBA00009077"/>
    </source>
</evidence>
<keyword evidence="10" id="KW-0456">Lyase</keyword>
<evidence type="ECO:0000256" key="2">
    <source>
        <dbReference type="ARBA" id="ARBA00005038"/>
    </source>
</evidence>
<dbReference type="GO" id="GO:0019346">
    <property type="term" value="P:transsulfuration"/>
    <property type="evidence" value="ECO:0007669"/>
    <property type="project" value="InterPro"/>
</dbReference>
<proteinExistence type="inferred from homology"/>
<dbReference type="EMBL" id="LN483157">
    <property type="protein sequence ID" value="CED84208.1"/>
    <property type="molecule type" value="Genomic_DNA"/>
</dbReference>
<dbReference type="EC" id="4.4.1.1" evidence="4"/>
<evidence type="ECO:0000256" key="4">
    <source>
        <dbReference type="ARBA" id="ARBA00012085"/>
    </source>
</evidence>
<comment type="similarity">
    <text evidence="3 9">Belongs to the trans-sulfuration enzymes family.</text>
</comment>
<organism evidence="10">
    <name type="scientific">Phaffia rhodozyma</name>
    <name type="common">Yeast</name>
    <name type="synonym">Xanthophyllomyces dendrorhous</name>
    <dbReference type="NCBI Taxonomy" id="264483"/>
    <lineage>
        <taxon>Eukaryota</taxon>
        <taxon>Fungi</taxon>
        <taxon>Dikarya</taxon>
        <taxon>Basidiomycota</taxon>
        <taxon>Agaricomycotina</taxon>
        <taxon>Tremellomycetes</taxon>
        <taxon>Cystofilobasidiales</taxon>
        <taxon>Mrakiaceae</taxon>
        <taxon>Phaffia</taxon>
    </lineage>
</organism>
<dbReference type="InterPro" id="IPR015422">
    <property type="entry name" value="PyrdxlP-dep_Trfase_small"/>
</dbReference>
<dbReference type="GO" id="GO:0004123">
    <property type="term" value="F:cystathionine gamma-lyase activity"/>
    <property type="evidence" value="ECO:0007669"/>
    <property type="project" value="TreeGrafter"/>
</dbReference>
<feature type="modified residue" description="N6-(pyridoxal phosphate)lysine" evidence="8">
    <location>
        <position position="204"/>
    </location>
</feature>
<evidence type="ECO:0000256" key="5">
    <source>
        <dbReference type="ARBA" id="ARBA00022898"/>
    </source>
</evidence>
<sequence>MEAQQLSTRAIHVGSEPDPYTNAVIPPLSLSTTFVQNGVGNLGGGGFEYSRSANPNRQALESNLASLENGSDAFAFSSGSAATQCAIQMLSTGAHVLSVSDVYGGTFRYLAKVGSAVQGLETTFIDLNDDEKVIYDAIRDNTKLIWIETPTNPTLRVISTETIVRIAKSHPAKPLILVDNTFLSPYFSNPLDHGADIVLHSISKYIGGHSDVIMGALIVRKGLPEVSDKIRFLQNAGGSIPSPFDCYLTTRGIKTLALRSIQHGISAHAVASFLENHPLVDSVIYPGLPSHPSHSIAKKAVALRVWKDLKKRGVSKESEEGFPFGGMVSFRIKGGAAEADRFLTASHLFTLAESLGGVESLAEVPDKMTHAGIPEEERLKLGITPNFIRLSVGIEDTDDLLADLNYALQTAVGGK</sequence>
<dbReference type="InterPro" id="IPR015424">
    <property type="entry name" value="PyrdxlP-dep_Trfase"/>
</dbReference>
<dbReference type="AlphaFoldDB" id="A0A0F7SW21"/>
<dbReference type="InterPro" id="IPR000277">
    <property type="entry name" value="Cys/Met-Metab_PyrdxlP-dep_enz"/>
</dbReference>
<keyword evidence="6" id="KW-0198">Cysteine biosynthesis</keyword>
<comment type="cofactor">
    <cofactor evidence="1 9">
        <name>pyridoxal 5'-phosphate</name>
        <dbReference type="ChEBI" id="CHEBI:597326"/>
    </cofactor>
</comment>
<dbReference type="InterPro" id="IPR015421">
    <property type="entry name" value="PyrdxlP-dep_Trfase_major"/>
</dbReference>
<dbReference type="GO" id="GO:0030170">
    <property type="term" value="F:pyridoxal phosphate binding"/>
    <property type="evidence" value="ECO:0007669"/>
    <property type="project" value="InterPro"/>
</dbReference>
<dbReference type="PANTHER" id="PTHR11808">
    <property type="entry name" value="TRANS-SULFURATION ENZYME FAMILY MEMBER"/>
    <property type="match status" value="1"/>
</dbReference>
<evidence type="ECO:0000256" key="9">
    <source>
        <dbReference type="RuleBase" id="RU362118"/>
    </source>
</evidence>
<evidence type="ECO:0000256" key="6">
    <source>
        <dbReference type="ARBA" id="ARBA00023192"/>
    </source>
</evidence>
<name>A0A0F7SW21_PHARH</name>
<reference evidence="10" key="1">
    <citation type="submission" date="2014-08" db="EMBL/GenBank/DDBJ databases">
        <authorList>
            <person name="Sharma Rahul"/>
            <person name="Thines Marco"/>
        </authorList>
    </citation>
    <scope>NUCLEOTIDE SEQUENCE</scope>
</reference>
<dbReference type="GO" id="GO:0019343">
    <property type="term" value="P:cysteine biosynthetic process via cystathionine"/>
    <property type="evidence" value="ECO:0007669"/>
    <property type="project" value="TreeGrafter"/>
</dbReference>
<protein>
    <recommendedName>
        <fullName evidence="4">cystathionine gamma-lyase</fullName>
        <ecNumber evidence="4">4.4.1.1</ecNumber>
    </recommendedName>
    <alternativeName>
        <fullName evidence="7">Gamma-cystathionase</fullName>
    </alternativeName>
</protein>
<keyword evidence="5 8" id="KW-0663">Pyridoxal phosphate</keyword>
<dbReference type="PIRSF" id="PIRSF001434">
    <property type="entry name" value="CGS"/>
    <property type="match status" value="1"/>
</dbReference>
<evidence type="ECO:0000256" key="7">
    <source>
        <dbReference type="ARBA" id="ARBA00029853"/>
    </source>
</evidence>
<keyword evidence="6" id="KW-0028">Amino-acid biosynthesis</keyword>
<accession>A0A0F7SW21</accession>
<dbReference type="Pfam" id="PF01053">
    <property type="entry name" value="Cys_Met_Meta_PP"/>
    <property type="match status" value="2"/>
</dbReference>
<dbReference type="Gene3D" id="3.40.640.10">
    <property type="entry name" value="Type I PLP-dependent aspartate aminotransferase-like (Major domain)"/>
    <property type="match status" value="1"/>
</dbReference>
<dbReference type="PANTHER" id="PTHR11808:SF15">
    <property type="entry name" value="CYSTATHIONINE GAMMA-LYASE"/>
    <property type="match status" value="1"/>
</dbReference>
<dbReference type="CDD" id="cd00614">
    <property type="entry name" value="CGS_like"/>
    <property type="match status" value="1"/>
</dbReference>
<dbReference type="FunFam" id="3.40.640.10:FF:000009">
    <property type="entry name" value="Cystathionine gamma-synthase homolog"/>
    <property type="match status" value="1"/>
</dbReference>